<gene>
    <name evidence="6" type="ORF">AF335_24010</name>
    <name evidence="5" type="ORF">FHS36_000296</name>
</gene>
<dbReference type="Pfam" id="PF14525">
    <property type="entry name" value="AraC_binding_2"/>
    <property type="match status" value="1"/>
</dbReference>
<dbReference type="EMBL" id="JACHJF010000001">
    <property type="protein sequence ID" value="MBB5116898.1"/>
    <property type="molecule type" value="Genomic_DNA"/>
</dbReference>
<protein>
    <submittedName>
        <fullName evidence="5">AraC-like DNA-binding protein</fullName>
    </submittedName>
</protein>
<dbReference type="PANTHER" id="PTHR46796">
    <property type="entry name" value="HTH-TYPE TRANSCRIPTIONAL ACTIVATOR RHAS-RELATED"/>
    <property type="match status" value="1"/>
</dbReference>
<dbReference type="Proteomes" id="UP000528608">
    <property type="component" value="Unassembled WGS sequence"/>
</dbReference>
<evidence type="ECO:0000256" key="3">
    <source>
        <dbReference type="ARBA" id="ARBA00023163"/>
    </source>
</evidence>
<dbReference type="RefSeq" id="WP_228773114.1">
    <property type="nucleotide sequence ID" value="NZ_JACHJF010000001.1"/>
</dbReference>
<evidence type="ECO:0000256" key="2">
    <source>
        <dbReference type="ARBA" id="ARBA00023125"/>
    </source>
</evidence>
<dbReference type="SUPFAM" id="SSF46689">
    <property type="entry name" value="Homeodomain-like"/>
    <property type="match status" value="2"/>
</dbReference>
<sequence length="332" mass="35853">MTEPGVGPNAPGNMRTLVLSNDLDETREIISTAYSPYRLSVLGDPKEFSAWYAEGGFPGVTVSGLQYGAETLVAPQPLDSYLLVCQLVRGRVKVMSPGREERVVGPGETYVLDPYRSFQVHWAPGARMTTVRLSRETIEQAAADLLGVEGPLRARFSLSGATSPSAARSWAGISAAVHREVLGEGVARSSPLVASQLTRTTAAMLMETHRLITDGVDAQRPGAVAHPAVRRAMAAAEERADQPLTLADLAAAGRVSPRALQEAFRRHLGTTPLGYLREVRLGRVHQELLASRGRADVTVAQVAYRWGFGNLGRFAGEYRRVYGHAPSRTLRG</sequence>
<accession>A0A2N8NQU0</accession>
<evidence type="ECO:0000313" key="6">
    <source>
        <dbReference type="EMBL" id="PNE31139.1"/>
    </source>
</evidence>
<dbReference type="GO" id="GO:0043565">
    <property type="term" value="F:sequence-specific DNA binding"/>
    <property type="evidence" value="ECO:0007669"/>
    <property type="project" value="InterPro"/>
</dbReference>
<reference evidence="7" key="2">
    <citation type="submission" date="2015-07" db="EMBL/GenBank/DDBJ databases">
        <authorList>
            <person name="Graham D.E."/>
            <person name="Giannone R.J."/>
            <person name="Gulvik C.A."/>
            <person name="Hettich R.L."/>
            <person name="Klingeman D.M."/>
            <person name="Mahan K.M."/>
            <person name="Parry R.J."/>
            <person name="Spain J.C."/>
        </authorList>
    </citation>
    <scope>NUCLEOTIDE SEQUENCE [LARGE SCALE GENOMIC DNA]</scope>
    <source>
        <strain evidence="7">ATCC 27428</strain>
    </source>
</reference>
<dbReference type="PANTHER" id="PTHR46796:SF12">
    <property type="entry name" value="HTH-TYPE DNA-BINDING TRANSCRIPTIONAL ACTIVATOR EUTR"/>
    <property type="match status" value="1"/>
</dbReference>
<comment type="caution">
    <text evidence="6">The sequence shown here is derived from an EMBL/GenBank/DDBJ whole genome shotgun (WGS) entry which is preliminary data.</text>
</comment>
<organism evidence="6 7">
    <name type="scientific">Streptomyces eurocidicus</name>
    <name type="common">Streptoverticillium eurocidicus</name>
    <dbReference type="NCBI Taxonomy" id="66423"/>
    <lineage>
        <taxon>Bacteria</taxon>
        <taxon>Bacillati</taxon>
        <taxon>Actinomycetota</taxon>
        <taxon>Actinomycetes</taxon>
        <taxon>Kitasatosporales</taxon>
        <taxon>Streptomycetaceae</taxon>
        <taxon>Streptomyces</taxon>
    </lineage>
</organism>
<keyword evidence="2 5" id="KW-0238">DNA-binding</keyword>
<dbReference type="PROSITE" id="PS01124">
    <property type="entry name" value="HTH_ARAC_FAMILY_2"/>
    <property type="match status" value="1"/>
</dbReference>
<keyword evidence="3" id="KW-0804">Transcription</keyword>
<dbReference type="InterPro" id="IPR018060">
    <property type="entry name" value="HTH_AraC"/>
</dbReference>
<keyword evidence="7" id="KW-1185">Reference proteome</keyword>
<dbReference type="GO" id="GO:0003700">
    <property type="term" value="F:DNA-binding transcription factor activity"/>
    <property type="evidence" value="ECO:0007669"/>
    <property type="project" value="InterPro"/>
</dbReference>
<dbReference type="AlphaFoldDB" id="A0A2N8NQU0"/>
<evidence type="ECO:0000256" key="1">
    <source>
        <dbReference type="ARBA" id="ARBA00023015"/>
    </source>
</evidence>
<dbReference type="SMART" id="SM00342">
    <property type="entry name" value="HTH_ARAC"/>
    <property type="match status" value="1"/>
</dbReference>
<dbReference type="InterPro" id="IPR050204">
    <property type="entry name" value="AraC_XylS_family_regulators"/>
</dbReference>
<reference evidence="6" key="1">
    <citation type="submission" date="2015-07" db="EMBL/GenBank/DDBJ databases">
        <authorList>
            <person name="Noorani M."/>
        </authorList>
    </citation>
    <scope>NUCLEOTIDE SEQUENCE [LARGE SCALE GENOMIC DNA]</scope>
    <source>
        <strain evidence="6">ATCC 27428</strain>
    </source>
</reference>
<evidence type="ECO:0000313" key="7">
    <source>
        <dbReference type="Proteomes" id="UP000235945"/>
    </source>
</evidence>
<evidence type="ECO:0000313" key="5">
    <source>
        <dbReference type="EMBL" id="MBB5116898.1"/>
    </source>
</evidence>
<reference evidence="5 8" key="3">
    <citation type="submission" date="2020-08" db="EMBL/GenBank/DDBJ databases">
        <title>Genomic Encyclopedia of Type Strains, Phase III (KMG-III): the genomes of soil and plant-associated and newly described type strains.</title>
        <authorList>
            <person name="Whitman W."/>
        </authorList>
    </citation>
    <scope>NUCLEOTIDE SEQUENCE [LARGE SCALE GENOMIC DNA]</scope>
    <source>
        <strain evidence="5 8">CECT 3259</strain>
    </source>
</reference>
<dbReference type="Gene3D" id="1.10.10.60">
    <property type="entry name" value="Homeodomain-like"/>
    <property type="match status" value="1"/>
</dbReference>
<proteinExistence type="predicted"/>
<evidence type="ECO:0000259" key="4">
    <source>
        <dbReference type="PROSITE" id="PS01124"/>
    </source>
</evidence>
<dbReference type="Pfam" id="PF12833">
    <property type="entry name" value="HTH_18"/>
    <property type="match status" value="1"/>
</dbReference>
<feature type="domain" description="HTH araC/xylS-type" evidence="4">
    <location>
        <begin position="230"/>
        <end position="332"/>
    </location>
</feature>
<dbReference type="Proteomes" id="UP000235945">
    <property type="component" value="Unassembled WGS sequence"/>
</dbReference>
<dbReference type="EMBL" id="LGUI01000009">
    <property type="protein sequence ID" value="PNE31139.1"/>
    <property type="molecule type" value="Genomic_DNA"/>
</dbReference>
<dbReference type="InterPro" id="IPR009057">
    <property type="entry name" value="Homeodomain-like_sf"/>
</dbReference>
<evidence type="ECO:0000313" key="8">
    <source>
        <dbReference type="Proteomes" id="UP000528608"/>
    </source>
</evidence>
<name>A0A2N8NQU0_STREU</name>
<keyword evidence="1" id="KW-0805">Transcription regulation</keyword>
<dbReference type="InterPro" id="IPR035418">
    <property type="entry name" value="AraC-bd_2"/>
</dbReference>